<protein>
    <recommendedName>
        <fullName evidence="2">DUF6311 domain-containing protein</fullName>
    </recommendedName>
</protein>
<feature type="transmembrane region" description="Helical" evidence="1">
    <location>
        <begin position="108"/>
        <end position="127"/>
    </location>
</feature>
<keyword evidence="1" id="KW-0472">Membrane</keyword>
<keyword evidence="1" id="KW-1133">Transmembrane helix</keyword>
<evidence type="ECO:0000259" key="2">
    <source>
        <dbReference type="Pfam" id="PF19830"/>
    </source>
</evidence>
<feature type="transmembrane region" description="Helical" evidence="1">
    <location>
        <begin position="340"/>
        <end position="359"/>
    </location>
</feature>
<dbReference type="AlphaFoldDB" id="A0A2N3G7X1"/>
<feature type="transmembrane region" description="Helical" evidence="1">
    <location>
        <begin position="12"/>
        <end position="33"/>
    </location>
</feature>
<evidence type="ECO:0000313" key="4">
    <source>
        <dbReference type="Proteomes" id="UP000233654"/>
    </source>
</evidence>
<dbReference type="GO" id="GO:0005118">
    <property type="term" value="F:sevenless binding"/>
    <property type="evidence" value="ECO:0007669"/>
    <property type="project" value="InterPro"/>
</dbReference>
<organism evidence="3 4">
    <name type="scientific">Candidatus Anoxymicrobium japonicum</name>
    <dbReference type="NCBI Taxonomy" id="2013648"/>
    <lineage>
        <taxon>Bacteria</taxon>
        <taxon>Bacillati</taxon>
        <taxon>Actinomycetota</taxon>
        <taxon>Candidatus Geothermincolia</taxon>
        <taxon>Candidatus Geothermincolales</taxon>
        <taxon>Candidatus Anoxymicrobiaceae</taxon>
        <taxon>Candidatus Anoxymicrobium</taxon>
    </lineage>
</organism>
<feature type="transmembrane region" description="Helical" evidence="1">
    <location>
        <begin position="226"/>
        <end position="247"/>
    </location>
</feature>
<proteinExistence type="predicted"/>
<comment type="caution">
    <text evidence="3">The sequence shown here is derived from an EMBL/GenBank/DDBJ whole genome shotgun (WGS) entry which is preliminary data.</text>
</comment>
<dbReference type="EMBL" id="PHEX01000004">
    <property type="protein sequence ID" value="PKQ28816.1"/>
    <property type="molecule type" value="Genomic_DNA"/>
</dbReference>
<accession>A0A2N3G7X1</accession>
<feature type="domain" description="DUF6311" evidence="2">
    <location>
        <begin position="68"/>
        <end position="425"/>
    </location>
</feature>
<feature type="transmembrane region" description="Helical" evidence="1">
    <location>
        <begin position="421"/>
        <end position="444"/>
    </location>
</feature>
<keyword evidence="1" id="KW-0812">Transmembrane</keyword>
<name>A0A2N3G7X1_9ACTN</name>
<dbReference type="Pfam" id="PF19830">
    <property type="entry name" value="DUF6311"/>
    <property type="match status" value="1"/>
</dbReference>
<dbReference type="Proteomes" id="UP000233654">
    <property type="component" value="Unassembled WGS sequence"/>
</dbReference>
<evidence type="ECO:0000313" key="3">
    <source>
        <dbReference type="EMBL" id="PKQ28816.1"/>
    </source>
</evidence>
<feature type="transmembrane region" description="Helical" evidence="1">
    <location>
        <begin position="389"/>
        <end position="409"/>
    </location>
</feature>
<dbReference type="PROSITE" id="PS51257">
    <property type="entry name" value="PROKAR_LIPOPROTEIN"/>
    <property type="match status" value="1"/>
</dbReference>
<feature type="transmembrane region" description="Helical" evidence="1">
    <location>
        <begin position="199"/>
        <end position="219"/>
    </location>
</feature>
<dbReference type="InterPro" id="IPR002956">
    <property type="entry name" value="Bride_of_7less"/>
</dbReference>
<feature type="transmembrane region" description="Helical" evidence="1">
    <location>
        <begin position="309"/>
        <end position="328"/>
    </location>
</feature>
<dbReference type="GO" id="GO:0016020">
    <property type="term" value="C:membrane"/>
    <property type="evidence" value="ECO:0007669"/>
    <property type="project" value="InterPro"/>
</dbReference>
<dbReference type="PRINTS" id="PR01223">
    <property type="entry name" value="BRIDEOF7LESS"/>
</dbReference>
<feature type="transmembrane region" description="Helical" evidence="1">
    <location>
        <begin position="134"/>
        <end position="152"/>
    </location>
</feature>
<evidence type="ECO:0000256" key="1">
    <source>
        <dbReference type="SAM" id="Phobius"/>
    </source>
</evidence>
<dbReference type="InterPro" id="IPR046278">
    <property type="entry name" value="DUF6311"/>
</dbReference>
<sequence>MPDPKIINQSRAMGLAIIIVFLVLSCVFTRPMISKGNHATYKDPYDPTFEAWTLAWDVKTLTSNPFNLFNSNIYFPNPHTLSYSDYQFTTAFIGAPLMLLTGNPVETANLMLIFNLFLCALGAYLLAKHLTGNRIGAFVAGVVFAFAAPRMAHMGHLQLSTAGWIPLCLLFLHKYSEEGKWKDAAMAALFFVLQTLATWYYGIMLSVAIMLFLLVRLMLNRKGFTLRWTLILLIAFALAGCVIAPFARPYLEVQSKNPRFVRTIEEVDIFSADVRDFAIASEENMVWGKLTAGLRESTVKRGGPTERSLFPGLLPLVLGIAGACVLFAKGRARERFYARFYIALAALAVVLCLGSRLYFFGHTADIPMPYDLFYYFFPGFKVIRVPPRFIILILLSLAVLSAFAVRFFLSWLGRRRSPALGALAALAIVGLLFLDLMSVSLPMYTIPLKNEFPPVYAWLKQQPGDAPTAELPLADYVPRTFKDGLQYEETWLAREPWRVYYSTLHWKKLLNGYSGFIPDSYYESVKALAGFPSKESVAYLKALGIEYVIVHANLFNPVTLQKVFAWSLKHHGLQPWKVFDANRDDIDYVYRLR</sequence>
<gene>
    <name evidence="3" type="ORF">CVT63_00665</name>
</gene>
<reference evidence="3 4" key="1">
    <citation type="journal article" date="2017" name="ISME J.">
        <title>Potential for microbial H2 and metal transformations associated with novel bacteria and archaea in deep terrestrial subsurface sediments.</title>
        <authorList>
            <person name="Hernsdorf A.W."/>
            <person name="Amano Y."/>
            <person name="Miyakawa K."/>
            <person name="Ise K."/>
            <person name="Suzuki Y."/>
            <person name="Anantharaman K."/>
            <person name="Probst A."/>
            <person name="Burstein D."/>
            <person name="Thomas B.C."/>
            <person name="Banfield J.F."/>
        </authorList>
    </citation>
    <scope>NUCLEOTIDE SEQUENCE [LARGE SCALE GENOMIC DNA]</scope>
    <source>
        <strain evidence="3">HGW-Actinobacteria-3</strain>
    </source>
</reference>